<dbReference type="PANTHER" id="PTHR38013:SF1">
    <property type="entry name" value="GLYCOPROTEIN_POLYSACCHARIDE METABOLISM"/>
    <property type="match status" value="1"/>
</dbReference>
<feature type="signal peptide" evidence="1">
    <location>
        <begin position="1"/>
        <end position="24"/>
    </location>
</feature>
<evidence type="ECO:0000313" key="3">
    <source>
        <dbReference type="Proteomes" id="UP000575898"/>
    </source>
</evidence>
<evidence type="ECO:0000256" key="1">
    <source>
        <dbReference type="SAM" id="SignalP"/>
    </source>
</evidence>
<keyword evidence="3" id="KW-1185">Reference proteome</keyword>
<organism evidence="2 3">
    <name type="scientific">Chitinivorax tropicus</name>
    <dbReference type="NCBI Taxonomy" id="714531"/>
    <lineage>
        <taxon>Bacteria</taxon>
        <taxon>Pseudomonadati</taxon>
        <taxon>Pseudomonadota</taxon>
        <taxon>Betaproteobacteria</taxon>
        <taxon>Chitinivorax</taxon>
    </lineage>
</organism>
<dbReference type="Proteomes" id="UP000575898">
    <property type="component" value="Unassembled WGS sequence"/>
</dbReference>
<dbReference type="Pfam" id="PF09619">
    <property type="entry name" value="YscW"/>
    <property type="match status" value="1"/>
</dbReference>
<reference evidence="2 3" key="1">
    <citation type="submission" date="2020-08" db="EMBL/GenBank/DDBJ databases">
        <title>Genomic Encyclopedia of Type Strains, Phase IV (KMG-IV): sequencing the most valuable type-strain genomes for metagenomic binning, comparative biology and taxonomic classification.</title>
        <authorList>
            <person name="Goeker M."/>
        </authorList>
    </citation>
    <scope>NUCLEOTIDE SEQUENCE [LARGE SCALE GENOMIC DNA]</scope>
    <source>
        <strain evidence="2 3">DSM 27165</strain>
    </source>
</reference>
<accession>A0A840MPR3</accession>
<dbReference type="AlphaFoldDB" id="A0A840MPR3"/>
<protein>
    <submittedName>
        <fullName evidence="2">Putative lipoprotein</fullName>
    </submittedName>
</protein>
<keyword evidence="2" id="KW-0449">Lipoprotein</keyword>
<dbReference type="InterPro" id="IPR053196">
    <property type="entry name" value="Lipoprotein_YbaY-like"/>
</dbReference>
<sequence>MLKQVVRWAVMTMLASSVTGGVMAAEAKPVGKMIELKGEVVSPEQVVLPPNAKILVRLDDVSLMDAPAVTIAQQTIDTKGKSLPTPFALKYAKKKLQARNQYALTARIEVDGKLLFINTTSHPVDPLSPPASSPIEVEKVQ</sequence>
<dbReference type="PANTHER" id="PTHR38013">
    <property type="entry name" value="GLYCOPROTEIN/POLYSACCHARIDE METABOLISM"/>
    <property type="match status" value="1"/>
</dbReference>
<gene>
    <name evidence="2" type="ORF">HNQ59_002025</name>
</gene>
<name>A0A840MPR3_9PROT</name>
<dbReference type="RefSeq" id="WP_184038474.1">
    <property type="nucleotide sequence ID" value="NZ_JACHHY010000011.1"/>
</dbReference>
<keyword evidence="1" id="KW-0732">Signal</keyword>
<comment type="caution">
    <text evidence="2">The sequence shown here is derived from an EMBL/GenBank/DDBJ whole genome shotgun (WGS) entry which is preliminary data.</text>
</comment>
<dbReference type="InterPro" id="IPR039366">
    <property type="entry name" value="Pilotin"/>
</dbReference>
<feature type="chain" id="PRO_5032282116" evidence="1">
    <location>
        <begin position="25"/>
        <end position="141"/>
    </location>
</feature>
<evidence type="ECO:0000313" key="2">
    <source>
        <dbReference type="EMBL" id="MBB5018732.1"/>
    </source>
</evidence>
<dbReference type="EMBL" id="JACHHY010000011">
    <property type="protein sequence ID" value="MBB5018732.1"/>
    <property type="molecule type" value="Genomic_DNA"/>
</dbReference>
<proteinExistence type="predicted"/>